<name>A0A9Q3BKS6_9BASI</name>
<dbReference type="PANTHER" id="PTHR11439">
    <property type="entry name" value="GAG-POL-RELATED RETROTRANSPOSON"/>
    <property type="match status" value="1"/>
</dbReference>
<evidence type="ECO:0000313" key="1">
    <source>
        <dbReference type="EMBL" id="MBW0466712.1"/>
    </source>
</evidence>
<dbReference type="CDD" id="cd09272">
    <property type="entry name" value="RNase_HI_RT_Ty1"/>
    <property type="match status" value="1"/>
</dbReference>
<comment type="caution">
    <text evidence="1">The sequence shown here is derived from an EMBL/GenBank/DDBJ whole genome shotgun (WGS) entry which is preliminary data.</text>
</comment>
<dbReference type="OrthoDB" id="3344688at2759"/>
<reference evidence="1" key="1">
    <citation type="submission" date="2021-03" db="EMBL/GenBank/DDBJ databases">
        <title>Draft genome sequence of rust myrtle Austropuccinia psidii MF-1, a brazilian biotype.</title>
        <authorList>
            <person name="Quecine M.C."/>
            <person name="Pachon D.M.R."/>
            <person name="Bonatelli M.L."/>
            <person name="Correr F.H."/>
            <person name="Franceschini L.M."/>
            <person name="Leite T.F."/>
            <person name="Margarido G.R.A."/>
            <person name="Almeida C.A."/>
            <person name="Ferrarezi J.A."/>
            <person name="Labate C.A."/>
        </authorList>
    </citation>
    <scope>NUCLEOTIDE SEQUENCE</scope>
    <source>
        <strain evidence="1">MF-1</strain>
    </source>
</reference>
<dbReference type="EMBL" id="AVOT02001375">
    <property type="protein sequence ID" value="MBW0466712.1"/>
    <property type="molecule type" value="Genomic_DNA"/>
</dbReference>
<sequence>MSNCNPVSTPLIPGKRLQPAIPEKLVKFKELGVNFRSAIGFINYLRTATRPDLSYAVSTLSQFLERPGMSHWKSFLHIIKYLRGTQNTGLVYWHGNQEGLKAYSDANWGNCNETHSSISGYLTLLNGNLVLWKTKKKPLVSISTAEAEYKAVYNLVSELLWLCQWS</sequence>
<accession>A0A9Q3BKS6</accession>
<evidence type="ECO:0000313" key="2">
    <source>
        <dbReference type="Proteomes" id="UP000765509"/>
    </source>
</evidence>
<protein>
    <recommendedName>
        <fullName evidence="3">Reverse transcriptase Ty1/copia-type domain-containing protein</fullName>
    </recommendedName>
</protein>
<gene>
    <name evidence="1" type="ORF">O181_006427</name>
</gene>
<dbReference type="PANTHER" id="PTHR11439:SF463">
    <property type="entry name" value="REVERSE TRANSCRIPTASE TY1_COPIA-TYPE DOMAIN-CONTAINING PROTEIN"/>
    <property type="match status" value="1"/>
</dbReference>
<dbReference type="AlphaFoldDB" id="A0A9Q3BKS6"/>
<keyword evidence="2" id="KW-1185">Reference proteome</keyword>
<dbReference type="Proteomes" id="UP000765509">
    <property type="component" value="Unassembled WGS sequence"/>
</dbReference>
<proteinExistence type="predicted"/>
<organism evidence="1 2">
    <name type="scientific">Austropuccinia psidii MF-1</name>
    <dbReference type="NCBI Taxonomy" id="1389203"/>
    <lineage>
        <taxon>Eukaryota</taxon>
        <taxon>Fungi</taxon>
        <taxon>Dikarya</taxon>
        <taxon>Basidiomycota</taxon>
        <taxon>Pucciniomycotina</taxon>
        <taxon>Pucciniomycetes</taxon>
        <taxon>Pucciniales</taxon>
        <taxon>Sphaerophragmiaceae</taxon>
        <taxon>Austropuccinia</taxon>
    </lineage>
</organism>
<evidence type="ECO:0008006" key="3">
    <source>
        <dbReference type="Google" id="ProtNLM"/>
    </source>
</evidence>